<evidence type="ECO:0000256" key="2">
    <source>
        <dbReference type="ARBA" id="ARBA00022741"/>
    </source>
</evidence>
<evidence type="ECO:0000313" key="6">
    <source>
        <dbReference type="EMBL" id="NLT79508.1"/>
    </source>
</evidence>
<dbReference type="PANTHER" id="PTHR24220">
    <property type="entry name" value="IMPORT ATP-BINDING PROTEIN"/>
    <property type="match status" value="1"/>
</dbReference>
<organism evidence="6 7">
    <name type="scientific">Bifidobacterium crudilactis</name>
    <dbReference type="NCBI Taxonomy" id="327277"/>
    <lineage>
        <taxon>Bacteria</taxon>
        <taxon>Bacillati</taxon>
        <taxon>Actinomycetota</taxon>
        <taxon>Actinomycetes</taxon>
        <taxon>Bifidobacteriales</taxon>
        <taxon>Bifidobacteriaceae</taxon>
        <taxon>Bifidobacterium</taxon>
    </lineage>
</organism>
<dbReference type="InterPro" id="IPR003593">
    <property type="entry name" value="AAA+_ATPase"/>
</dbReference>
<dbReference type="Proteomes" id="UP000767327">
    <property type="component" value="Unassembled WGS sequence"/>
</dbReference>
<sequence>MQSKNNEFQPAPFQTGAPESRPVLEARDVVMDYVQERAPQRGPSTAMHQLALSHVSMSLAPGESLAVMGPSGSGKSTLLHVLAGIVKATSGTVYFDGADMGRFSDTERTKLRRSKFGFVFQSGQLLPELPALENIALPVMLGGVEYKQAISMAFSWLDALGMGELAQRRPGEMSGGQMQRIAIARALCIRPSVVFADEPTGALDRKTGANVMTVLTQACSQNGASLIVVTHDPSVAAFCSRTITMRDGLLFDHDIADVQDAPTGRRS</sequence>
<dbReference type="InterPro" id="IPR017911">
    <property type="entry name" value="MacB-like_ATP-bd"/>
</dbReference>
<keyword evidence="1" id="KW-0813">Transport</keyword>
<feature type="domain" description="ABC transporter" evidence="5">
    <location>
        <begin position="24"/>
        <end position="267"/>
    </location>
</feature>
<dbReference type="GO" id="GO:0005524">
    <property type="term" value="F:ATP binding"/>
    <property type="evidence" value="ECO:0007669"/>
    <property type="project" value="UniProtKB-KW"/>
</dbReference>
<dbReference type="GO" id="GO:0022857">
    <property type="term" value="F:transmembrane transporter activity"/>
    <property type="evidence" value="ECO:0007669"/>
    <property type="project" value="TreeGrafter"/>
</dbReference>
<evidence type="ECO:0000313" key="7">
    <source>
        <dbReference type="Proteomes" id="UP000767327"/>
    </source>
</evidence>
<dbReference type="InterPro" id="IPR003439">
    <property type="entry name" value="ABC_transporter-like_ATP-bd"/>
</dbReference>
<dbReference type="InterPro" id="IPR017871">
    <property type="entry name" value="ABC_transporter-like_CS"/>
</dbReference>
<dbReference type="Gene3D" id="3.40.50.300">
    <property type="entry name" value="P-loop containing nucleotide triphosphate hydrolases"/>
    <property type="match status" value="1"/>
</dbReference>
<feature type="region of interest" description="Disordered" evidence="4">
    <location>
        <begin position="1"/>
        <end position="21"/>
    </location>
</feature>
<reference evidence="6" key="1">
    <citation type="journal article" date="2020" name="Biotechnol. Biofuels">
        <title>New insights from the biogas microbiome by comprehensive genome-resolved metagenomics of nearly 1600 species originating from multiple anaerobic digesters.</title>
        <authorList>
            <person name="Campanaro S."/>
            <person name="Treu L."/>
            <person name="Rodriguez-R L.M."/>
            <person name="Kovalovszki A."/>
            <person name="Ziels R.M."/>
            <person name="Maus I."/>
            <person name="Zhu X."/>
            <person name="Kougias P.G."/>
            <person name="Basile A."/>
            <person name="Luo G."/>
            <person name="Schluter A."/>
            <person name="Konstantinidis K.T."/>
            <person name="Angelidaki I."/>
        </authorList>
    </citation>
    <scope>NUCLEOTIDE SEQUENCE</scope>
    <source>
        <strain evidence="6">AS01afH2WH_6</strain>
    </source>
</reference>
<protein>
    <submittedName>
        <fullName evidence="6">ABC transporter ATP-binding protein</fullName>
    </submittedName>
</protein>
<dbReference type="EMBL" id="JAAXZR010000018">
    <property type="protein sequence ID" value="NLT79508.1"/>
    <property type="molecule type" value="Genomic_DNA"/>
</dbReference>
<dbReference type="Pfam" id="PF00005">
    <property type="entry name" value="ABC_tran"/>
    <property type="match status" value="1"/>
</dbReference>
<dbReference type="InterPro" id="IPR027417">
    <property type="entry name" value="P-loop_NTPase"/>
</dbReference>
<dbReference type="AlphaFoldDB" id="A0A971ICY0"/>
<evidence type="ECO:0000259" key="5">
    <source>
        <dbReference type="PROSITE" id="PS50893"/>
    </source>
</evidence>
<dbReference type="SUPFAM" id="SSF52540">
    <property type="entry name" value="P-loop containing nucleoside triphosphate hydrolases"/>
    <property type="match status" value="1"/>
</dbReference>
<dbReference type="GO" id="GO:0016887">
    <property type="term" value="F:ATP hydrolysis activity"/>
    <property type="evidence" value="ECO:0007669"/>
    <property type="project" value="InterPro"/>
</dbReference>
<dbReference type="GO" id="GO:0005886">
    <property type="term" value="C:plasma membrane"/>
    <property type="evidence" value="ECO:0007669"/>
    <property type="project" value="TreeGrafter"/>
</dbReference>
<dbReference type="CDD" id="cd03255">
    <property type="entry name" value="ABC_MJ0796_LolCDE_FtsE"/>
    <property type="match status" value="1"/>
</dbReference>
<name>A0A971ICY0_9BIFI</name>
<keyword evidence="2" id="KW-0547">Nucleotide-binding</keyword>
<dbReference type="RefSeq" id="WP_419762184.1">
    <property type="nucleotide sequence ID" value="NZ_JAAXZR010000018.1"/>
</dbReference>
<reference evidence="6" key="2">
    <citation type="submission" date="2020-01" db="EMBL/GenBank/DDBJ databases">
        <authorList>
            <person name="Campanaro S."/>
        </authorList>
    </citation>
    <scope>NUCLEOTIDE SEQUENCE</scope>
    <source>
        <strain evidence="6">AS01afH2WH_6</strain>
    </source>
</reference>
<dbReference type="PROSITE" id="PS50893">
    <property type="entry name" value="ABC_TRANSPORTER_2"/>
    <property type="match status" value="1"/>
</dbReference>
<comment type="caution">
    <text evidence="6">The sequence shown here is derived from an EMBL/GenBank/DDBJ whole genome shotgun (WGS) entry which is preliminary data.</text>
</comment>
<evidence type="ECO:0000256" key="4">
    <source>
        <dbReference type="SAM" id="MobiDB-lite"/>
    </source>
</evidence>
<proteinExistence type="predicted"/>
<dbReference type="PANTHER" id="PTHR24220:SF685">
    <property type="entry name" value="ABC TRANSPORTER RELATED"/>
    <property type="match status" value="1"/>
</dbReference>
<gene>
    <name evidence="6" type="ORF">GXW98_04375</name>
</gene>
<evidence type="ECO:0000256" key="1">
    <source>
        <dbReference type="ARBA" id="ARBA00022448"/>
    </source>
</evidence>
<keyword evidence="3 6" id="KW-0067">ATP-binding</keyword>
<dbReference type="SMART" id="SM00382">
    <property type="entry name" value="AAA"/>
    <property type="match status" value="1"/>
</dbReference>
<dbReference type="PROSITE" id="PS00211">
    <property type="entry name" value="ABC_TRANSPORTER_1"/>
    <property type="match status" value="1"/>
</dbReference>
<accession>A0A971ICY0</accession>
<dbReference type="InterPro" id="IPR015854">
    <property type="entry name" value="ABC_transpr_LolD-like"/>
</dbReference>
<evidence type="ECO:0000256" key="3">
    <source>
        <dbReference type="ARBA" id="ARBA00022840"/>
    </source>
</evidence>